<dbReference type="InterPro" id="IPR055170">
    <property type="entry name" value="GFO_IDH_MocA-like_dom"/>
</dbReference>
<dbReference type="Pfam" id="PF22725">
    <property type="entry name" value="GFO_IDH_MocA_C3"/>
    <property type="match status" value="1"/>
</dbReference>
<dbReference type="AlphaFoldDB" id="B7APJ9"/>
<evidence type="ECO:0008006" key="5">
    <source>
        <dbReference type="Google" id="ProtNLM"/>
    </source>
</evidence>
<evidence type="ECO:0000313" key="3">
    <source>
        <dbReference type="EMBL" id="EEC58473.1"/>
    </source>
</evidence>
<dbReference type="eggNOG" id="COG0673">
    <property type="taxonomic scope" value="Bacteria"/>
</dbReference>
<dbReference type="STRING" id="483218.BACPEC_00605"/>
<name>B7APJ9_9FIRM</name>
<sequence>MECRDLRIALIGVGNMGKKYAAMITSGEVPHMKLSAVVIRKDELMEWGRSLINVDGEKTAIFRNTQDLFNSPDLYDAVIIATPHKTHRDIALEAFRLKKDVLCDKPAAADIGEAEDMENAATNNDCIYGIVFHQRLYAKYRKLKELIDSGAIGIIKRVCLINSRYLRTAHYHSSSPWRSSFCGEGGGALINQGQHILDMWQYLFGMPRELYASIPFGKYNDFAVDDEATIIMRYDDGMTGTFILSTGEACCEERLEVIGTKGRALLIDNTLTLTKHQDVTGYIRDAAANSREDMEFTEETIEFEKQPEPYPALLEKFAQASVRHDDSLLAAKGAEGINALMLCASAYYSAYNNISVQLPLKADDYRELMSELIANEKSVYF</sequence>
<dbReference type="PANTHER" id="PTHR43249:SF1">
    <property type="entry name" value="D-GLUCOSIDE 3-DEHYDROGENASE"/>
    <property type="match status" value="1"/>
</dbReference>
<comment type="caution">
    <text evidence="3">The sequence shown here is derived from an EMBL/GenBank/DDBJ whole genome shotgun (WGS) entry which is preliminary data.</text>
</comment>
<accession>B7APJ9</accession>
<dbReference type="Gene3D" id="3.40.50.720">
    <property type="entry name" value="NAD(P)-binding Rossmann-like Domain"/>
    <property type="match status" value="1"/>
</dbReference>
<keyword evidence="4" id="KW-1185">Reference proteome</keyword>
<reference evidence="3 4" key="1">
    <citation type="submission" date="2008-11" db="EMBL/GenBank/DDBJ databases">
        <title>Draft genome sequence of Bacteroides pectinophilus (ATCC 43243).</title>
        <authorList>
            <person name="Sudarsanam P."/>
            <person name="Ley R."/>
            <person name="Guruge J."/>
            <person name="Turnbaugh P.J."/>
            <person name="Mahowald M."/>
            <person name="Liep D."/>
            <person name="Gordon J."/>
        </authorList>
    </citation>
    <scope>NUCLEOTIDE SEQUENCE [LARGE SCALE GENOMIC DNA]</scope>
    <source>
        <strain evidence="3 4">ATCC 43243</strain>
    </source>
</reference>
<dbReference type="SUPFAM" id="SSF51735">
    <property type="entry name" value="NAD(P)-binding Rossmann-fold domains"/>
    <property type="match status" value="1"/>
</dbReference>
<protein>
    <recommendedName>
        <fullName evidence="5">Gfo/Idh/MocA-like oxidoreductase N-terminal domain-containing protein</fullName>
    </recommendedName>
</protein>
<dbReference type="PANTHER" id="PTHR43249">
    <property type="entry name" value="UDP-N-ACETYL-2-AMINO-2-DEOXY-D-GLUCURONATE OXIDASE"/>
    <property type="match status" value="1"/>
</dbReference>
<evidence type="ECO:0000259" key="2">
    <source>
        <dbReference type="Pfam" id="PF22725"/>
    </source>
</evidence>
<evidence type="ECO:0000313" key="4">
    <source>
        <dbReference type="Proteomes" id="UP000003136"/>
    </source>
</evidence>
<dbReference type="InterPro" id="IPR036291">
    <property type="entry name" value="NAD(P)-bd_dom_sf"/>
</dbReference>
<feature type="domain" description="GFO/IDH/MocA-like oxidoreductase" evidence="2">
    <location>
        <begin position="140"/>
        <end position="264"/>
    </location>
</feature>
<evidence type="ECO:0000259" key="1">
    <source>
        <dbReference type="Pfam" id="PF01408"/>
    </source>
</evidence>
<gene>
    <name evidence="3" type="ORF">BACPEC_00605</name>
</gene>
<dbReference type="InterPro" id="IPR000683">
    <property type="entry name" value="Gfo/Idh/MocA-like_OxRdtase_N"/>
</dbReference>
<dbReference type="GO" id="GO:0000166">
    <property type="term" value="F:nucleotide binding"/>
    <property type="evidence" value="ECO:0007669"/>
    <property type="project" value="InterPro"/>
</dbReference>
<feature type="domain" description="Gfo/Idh/MocA-like oxidoreductase N-terminal" evidence="1">
    <location>
        <begin position="6"/>
        <end position="129"/>
    </location>
</feature>
<reference evidence="3 4" key="2">
    <citation type="submission" date="2008-11" db="EMBL/GenBank/DDBJ databases">
        <authorList>
            <person name="Fulton L."/>
            <person name="Clifton S."/>
            <person name="Fulton B."/>
            <person name="Xu J."/>
            <person name="Minx P."/>
            <person name="Pepin K.H."/>
            <person name="Johnson M."/>
            <person name="Bhonagiri V."/>
            <person name="Nash W.E."/>
            <person name="Mardis E.R."/>
            <person name="Wilson R.K."/>
        </authorList>
    </citation>
    <scope>NUCLEOTIDE SEQUENCE [LARGE SCALE GENOMIC DNA]</scope>
    <source>
        <strain evidence="3 4">ATCC 43243</strain>
    </source>
</reference>
<dbReference type="SUPFAM" id="SSF55347">
    <property type="entry name" value="Glyceraldehyde-3-phosphate dehydrogenase-like, C-terminal domain"/>
    <property type="match status" value="1"/>
</dbReference>
<organism evidence="3 4">
    <name type="scientific">[Bacteroides] pectinophilus ATCC 43243</name>
    <dbReference type="NCBI Taxonomy" id="483218"/>
    <lineage>
        <taxon>Bacteria</taxon>
        <taxon>Bacillati</taxon>
        <taxon>Bacillota</taxon>
        <taxon>Clostridia</taxon>
        <taxon>Eubacteriales</taxon>
    </lineage>
</organism>
<dbReference type="HOGENOM" id="CLU_023194_1_0_9"/>
<dbReference type="Gene3D" id="3.30.360.10">
    <property type="entry name" value="Dihydrodipicolinate Reductase, domain 2"/>
    <property type="match status" value="1"/>
</dbReference>
<proteinExistence type="predicted"/>
<dbReference type="Proteomes" id="UP000003136">
    <property type="component" value="Unassembled WGS sequence"/>
</dbReference>
<dbReference type="EMBL" id="ABVQ01000034">
    <property type="protein sequence ID" value="EEC58473.1"/>
    <property type="molecule type" value="Genomic_DNA"/>
</dbReference>
<dbReference type="Pfam" id="PF01408">
    <property type="entry name" value="GFO_IDH_MocA"/>
    <property type="match status" value="1"/>
</dbReference>
<dbReference type="InterPro" id="IPR052515">
    <property type="entry name" value="Gfo/Idh/MocA_Oxidoreductase"/>
</dbReference>